<keyword evidence="2" id="KW-1185">Reference proteome</keyword>
<dbReference type="Pfam" id="PF04985">
    <property type="entry name" value="Phage_tube"/>
    <property type="match status" value="1"/>
</dbReference>
<dbReference type="NCBIfam" id="TIGR01611">
    <property type="entry name" value="tail_tube"/>
    <property type="match status" value="1"/>
</dbReference>
<geneLocation type="plasmid" evidence="1 2">
    <name>unnamed 2</name>
</geneLocation>
<dbReference type="AlphaFoldDB" id="A0A143DGE6"/>
<keyword evidence="1" id="KW-0614">Plasmid</keyword>
<gene>
    <name evidence="1" type="ORF">AY555_10685</name>
</gene>
<organism evidence="1 2">
    <name type="scientific">Haematospirillum jordaniae</name>
    <dbReference type="NCBI Taxonomy" id="1549855"/>
    <lineage>
        <taxon>Bacteria</taxon>
        <taxon>Pseudomonadati</taxon>
        <taxon>Pseudomonadota</taxon>
        <taxon>Alphaproteobacteria</taxon>
        <taxon>Rhodospirillales</taxon>
        <taxon>Novispirillaceae</taxon>
        <taxon>Haematospirillum</taxon>
    </lineage>
</organism>
<protein>
    <submittedName>
        <fullName evidence="1">Phage tail protein</fullName>
    </submittedName>
</protein>
<dbReference type="InterPro" id="IPR006498">
    <property type="entry name" value="Tail_tube"/>
</dbReference>
<evidence type="ECO:0000313" key="2">
    <source>
        <dbReference type="Proteomes" id="UP000076066"/>
    </source>
</evidence>
<dbReference type="EMBL" id="CP014527">
    <property type="protein sequence ID" value="AMW35834.1"/>
    <property type="molecule type" value="Genomic_DNA"/>
</dbReference>
<dbReference type="Proteomes" id="UP000076066">
    <property type="component" value="Plasmid unnamed 2"/>
</dbReference>
<dbReference type="OrthoDB" id="3078668at2"/>
<dbReference type="KEGG" id="hjo:AY555_10685"/>
<sequence length="169" mass="18720">MMAARDVLKNINLFVDGRGYAGQISEYNAPELTLVTEDFRAGGMDVPVTLDMGMEPLETSFSLISYDRDVLALFGVAEGKSVPLTVRGALESWDGTVTPVVHHMRGKITKISRGAWTPGQKAELKITMRLDYYREEHGGQAVHEIDVINMIRKVNGEDRLEGVRQALSI</sequence>
<accession>A0A143DGE6</accession>
<name>A0A143DGE6_9PROT</name>
<evidence type="ECO:0000313" key="1">
    <source>
        <dbReference type="EMBL" id="AMW35834.1"/>
    </source>
</evidence>
<proteinExistence type="predicted"/>
<reference evidence="1 2" key="1">
    <citation type="submission" date="2016-02" db="EMBL/GenBank/DDBJ databases">
        <title>Complete Genome of H5569, the type strain of the newly described species Haematospirillium jordaniae.</title>
        <authorList>
            <person name="Nicholson A.C."/>
            <person name="Humrighouse B.W."/>
            <person name="Loparov V."/>
            <person name="McQuiston J.R."/>
        </authorList>
    </citation>
    <scope>NUCLEOTIDE SEQUENCE [LARGE SCALE GENOMIC DNA]</scope>
    <source>
        <strain evidence="1 2">H5569</strain>
        <plasmid evidence="2">Plasmid unnamed 2</plasmid>
    </source>
</reference>